<dbReference type="InterPro" id="IPR012902">
    <property type="entry name" value="N_methyl_site"/>
</dbReference>
<keyword evidence="6" id="KW-1185">Reference proteome</keyword>
<keyword evidence="4" id="KW-1133">Transmembrane helix</keyword>
<dbReference type="SUPFAM" id="SSF54523">
    <property type="entry name" value="Pili subunits"/>
    <property type="match status" value="1"/>
</dbReference>
<gene>
    <name evidence="5" type="ORF">SAMN05421670_2271</name>
</gene>
<evidence type="ECO:0000256" key="1">
    <source>
        <dbReference type="ARBA" id="ARBA00004241"/>
    </source>
</evidence>
<feature type="transmembrane region" description="Helical" evidence="4">
    <location>
        <begin position="31"/>
        <end position="52"/>
    </location>
</feature>
<keyword evidence="2" id="KW-0488">Methylation</keyword>
<organism evidence="5 6">
    <name type="scientific">Psychrobacillus psychrotolerans</name>
    <dbReference type="NCBI Taxonomy" id="126156"/>
    <lineage>
        <taxon>Bacteria</taxon>
        <taxon>Bacillati</taxon>
        <taxon>Bacillota</taxon>
        <taxon>Bacilli</taxon>
        <taxon>Bacillales</taxon>
        <taxon>Bacillaceae</taxon>
        <taxon>Psychrobacillus</taxon>
    </lineage>
</organism>
<evidence type="ECO:0000256" key="3">
    <source>
        <dbReference type="ARBA" id="ARBA00023287"/>
    </source>
</evidence>
<dbReference type="PROSITE" id="PS00409">
    <property type="entry name" value="PROKAR_NTER_METHYL"/>
    <property type="match status" value="1"/>
</dbReference>
<proteinExistence type="predicted"/>
<dbReference type="AlphaFoldDB" id="A0A1I5YV24"/>
<keyword evidence="4" id="KW-0472">Membrane</keyword>
<evidence type="ECO:0000256" key="4">
    <source>
        <dbReference type="SAM" id="Phobius"/>
    </source>
</evidence>
<evidence type="ECO:0000313" key="6">
    <source>
        <dbReference type="Proteomes" id="UP000198734"/>
    </source>
</evidence>
<name>A0A1I5YV24_9BACI</name>
<dbReference type="Proteomes" id="UP000198734">
    <property type="component" value="Unassembled WGS sequence"/>
</dbReference>
<sequence>MNKDMIEINDQTNKGEIKMKKMKHILKNEKGLTLVELLAVIVILAIVAAIAVPSIGNIIENSRYNAVKADATNVLNAAQLYFIEDPIDDTTKVLDIEVTVEELKSEGYLESEGEIPVTTTVKRTKPLTITTGDIIYSGDKTVAFTAATLKGITEDKQKGSAASITAITKATDETVTE</sequence>
<dbReference type="Pfam" id="PF07963">
    <property type="entry name" value="N_methyl"/>
    <property type="match status" value="1"/>
</dbReference>
<dbReference type="InterPro" id="IPR000983">
    <property type="entry name" value="Bac_GSPG_pilin"/>
</dbReference>
<dbReference type="NCBIfam" id="TIGR02532">
    <property type="entry name" value="IV_pilin_GFxxxE"/>
    <property type="match status" value="1"/>
</dbReference>
<dbReference type="Gene3D" id="3.30.700.10">
    <property type="entry name" value="Glycoprotein, Type 4 Pilin"/>
    <property type="match status" value="1"/>
</dbReference>
<dbReference type="InterPro" id="IPR045584">
    <property type="entry name" value="Pilin-like"/>
</dbReference>
<dbReference type="STRING" id="126156.SAMN05421670_2271"/>
<dbReference type="GO" id="GO:0015628">
    <property type="term" value="P:protein secretion by the type II secretion system"/>
    <property type="evidence" value="ECO:0007669"/>
    <property type="project" value="InterPro"/>
</dbReference>
<evidence type="ECO:0000256" key="2">
    <source>
        <dbReference type="ARBA" id="ARBA00022481"/>
    </source>
</evidence>
<dbReference type="GO" id="GO:0009986">
    <property type="term" value="C:cell surface"/>
    <property type="evidence" value="ECO:0007669"/>
    <property type="project" value="UniProtKB-SubCell"/>
</dbReference>
<evidence type="ECO:0000313" key="5">
    <source>
        <dbReference type="EMBL" id="SFQ48032.1"/>
    </source>
</evidence>
<dbReference type="GO" id="GO:0015627">
    <property type="term" value="C:type II protein secretion system complex"/>
    <property type="evidence" value="ECO:0007669"/>
    <property type="project" value="InterPro"/>
</dbReference>
<reference evidence="6" key="1">
    <citation type="submission" date="2016-10" db="EMBL/GenBank/DDBJ databases">
        <authorList>
            <person name="Varghese N."/>
            <person name="Submissions S."/>
        </authorList>
    </citation>
    <scope>NUCLEOTIDE SEQUENCE [LARGE SCALE GENOMIC DNA]</scope>
    <source>
        <strain evidence="6">DSM 11706</strain>
    </source>
</reference>
<accession>A0A1I5YV24</accession>
<dbReference type="RefSeq" id="WP_322788072.1">
    <property type="nucleotide sequence ID" value="NZ_FOXU01000003.1"/>
</dbReference>
<protein>
    <submittedName>
        <fullName evidence="5">Type IV pilus assembly protein PilA</fullName>
    </submittedName>
</protein>
<keyword evidence="3" id="KW-0178">Competence</keyword>
<keyword evidence="4" id="KW-0812">Transmembrane</keyword>
<dbReference type="EMBL" id="FOXU01000003">
    <property type="protein sequence ID" value="SFQ48032.1"/>
    <property type="molecule type" value="Genomic_DNA"/>
</dbReference>
<dbReference type="PRINTS" id="PR00813">
    <property type="entry name" value="BCTERIALGSPG"/>
</dbReference>
<comment type="subcellular location">
    <subcellularLocation>
        <location evidence="1">Cell surface</location>
    </subcellularLocation>
</comment>
<dbReference type="GO" id="GO:0030420">
    <property type="term" value="P:establishment of competence for transformation"/>
    <property type="evidence" value="ECO:0007669"/>
    <property type="project" value="UniProtKB-KW"/>
</dbReference>